<evidence type="ECO:0000256" key="7">
    <source>
        <dbReference type="ARBA" id="ARBA00022989"/>
    </source>
</evidence>
<keyword evidence="8 9" id="KW-0472">Membrane</keyword>
<dbReference type="InterPro" id="IPR036300">
    <property type="entry name" value="MIR_dom_sf"/>
</dbReference>
<evidence type="ECO:0000256" key="4">
    <source>
        <dbReference type="ARBA" id="ARBA00022676"/>
    </source>
</evidence>
<comment type="function">
    <text evidence="9">Transfers mannose from Dol-P-mannose to Ser or Thr residues on proteins.</text>
</comment>
<name>A0A1X7R0I0_9SACH</name>
<proteinExistence type="inferred from homology"/>
<dbReference type="SUPFAM" id="SSF82109">
    <property type="entry name" value="MIR domain"/>
    <property type="match status" value="1"/>
</dbReference>
<protein>
    <recommendedName>
        <fullName evidence="9">Dolichyl-phosphate-mannose--protein mannosyltransferase</fullName>
        <ecNumber evidence="9">2.4.1.109</ecNumber>
    </recommendedName>
</protein>
<feature type="transmembrane region" description="Helical" evidence="9">
    <location>
        <begin position="586"/>
        <end position="608"/>
    </location>
</feature>
<feature type="domain" description="ArnT-like N-terminal" evidence="10">
    <location>
        <begin position="44"/>
        <end position="295"/>
    </location>
</feature>
<feature type="domain" description="Protein O-mannosyl-transferase C-terminal four TM" evidence="11">
    <location>
        <begin position="529"/>
        <end position="730"/>
    </location>
</feature>
<evidence type="ECO:0000256" key="2">
    <source>
        <dbReference type="ARBA" id="ARBA00004922"/>
    </source>
</evidence>
<comment type="catalytic activity">
    <reaction evidence="9">
        <text>a di-trans,poly-cis-dolichyl beta-D-mannosyl phosphate + L-threonyl-[protein] = 3-O-(alpha-D-mannosyl)-L-threonyl-[protein] + a di-trans,poly-cis-dolichyl phosphate + H(+)</text>
        <dbReference type="Rhea" id="RHEA:53396"/>
        <dbReference type="Rhea" id="RHEA-COMP:11060"/>
        <dbReference type="Rhea" id="RHEA-COMP:13547"/>
        <dbReference type="Rhea" id="RHEA-COMP:19498"/>
        <dbReference type="Rhea" id="RHEA-COMP:19501"/>
        <dbReference type="ChEBI" id="CHEBI:15378"/>
        <dbReference type="ChEBI" id="CHEBI:30013"/>
        <dbReference type="ChEBI" id="CHEBI:57683"/>
        <dbReference type="ChEBI" id="CHEBI:58211"/>
        <dbReference type="ChEBI" id="CHEBI:137323"/>
        <dbReference type="EC" id="2.4.1.109"/>
    </reaction>
</comment>
<evidence type="ECO:0000256" key="1">
    <source>
        <dbReference type="ARBA" id="ARBA00004127"/>
    </source>
</evidence>
<dbReference type="PANTHER" id="PTHR10050:SF51">
    <property type="entry name" value="PROTEIN O-MANNOSYL-TRANSFERASE 1"/>
    <property type="match status" value="1"/>
</dbReference>
<keyword evidence="13" id="KW-1185">Reference proteome</keyword>
<dbReference type="EMBL" id="FXLY01000003">
    <property type="protein sequence ID" value="SMN19145.1"/>
    <property type="molecule type" value="Genomic_DNA"/>
</dbReference>
<feature type="transmembrane region" description="Helical" evidence="9">
    <location>
        <begin position="123"/>
        <end position="145"/>
    </location>
</feature>
<comment type="similarity">
    <text evidence="3 9">Belongs to the glycosyltransferase 39 family.</text>
</comment>
<dbReference type="GO" id="GO:0004169">
    <property type="term" value="F:dolichyl-phosphate-mannose-protein mannosyltransferase activity"/>
    <property type="evidence" value="ECO:0007669"/>
    <property type="project" value="UniProtKB-UniRule"/>
</dbReference>
<reference evidence="12 13" key="1">
    <citation type="submission" date="2017-04" db="EMBL/GenBank/DDBJ databases">
        <authorList>
            <person name="Afonso C.L."/>
            <person name="Miller P.J."/>
            <person name="Scott M.A."/>
            <person name="Spackman E."/>
            <person name="Goraichik I."/>
            <person name="Dimitrov K.M."/>
            <person name="Suarez D.L."/>
            <person name="Swayne D.E."/>
        </authorList>
    </citation>
    <scope>NUCLEOTIDE SEQUENCE [LARGE SCALE GENOMIC DNA]</scope>
</reference>
<dbReference type="GO" id="GO:0005789">
    <property type="term" value="C:endoplasmic reticulum membrane"/>
    <property type="evidence" value="ECO:0007669"/>
    <property type="project" value="UniProtKB-SubCell"/>
</dbReference>
<feature type="transmembrane region" description="Helical" evidence="9">
    <location>
        <begin position="651"/>
        <end position="673"/>
    </location>
</feature>
<keyword evidence="5 9" id="KW-0808">Transferase</keyword>
<comment type="subcellular location">
    <subcellularLocation>
        <location evidence="1">Endomembrane system</location>
        <topology evidence="1">Multi-pass membrane protein</topology>
    </subcellularLocation>
    <subcellularLocation>
        <location evidence="9">Endoplasmic reticulum membrane</location>
        <topology evidence="9">Multi-pass membrane protein</topology>
    </subcellularLocation>
</comment>
<dbReference type="Proteomes" id="UP000196158">
    <property type="component" value="Unassembled WGS sequence"/>
</dbReference>
<keyword evidence="7 9" id="KW-1133">Transmembrane helix</keyword>
<dbReference type="UniPathway" id="UPA00378"/>
<dbReference type="AlphaFoldDB" id="A0A1X7R0I0"/>
<feature type="transmembrane region" description="Helical" evidence="9">
    <location>
        <begin position="237"/>
        <end position="254"/>
    </location>
</feature>
<organism evidence="12 13">
    <name type="scientific">Maudiozyma saulgeensis</name>
    <dbReference type="NCBI Taxonomy" id="1789683"/>
    <lineage>
        <taxon>Eukaryota</taxon>
        <taxon>Fungi</taxon>
        <taxon>Dikarya</taxon>
        <taxon>Ascomycota</taxon>
        <taxon>Saccharomycotina</taxon>
        <taxon>Saccharomycetes</taxon>
        <taxon>Saccharomycetales</taxon>
        <taxon>Saccharomycetaceae</taxon>
        <taxon>Maudiozyma</taxon>
    </lineage>
</organism>
<evidence type="ECO:0000256" key="8">
    <source>
        <dbReference type="ARBA" id="ARBA00023136"/>
    </source>
</evidence>
<dbReference type="STRING" id="1789683.A0A1X7R0I0"/>
<evidence type="ECO:0000313" key="12">
    <source>
        <dbReference type="EMBL" id="SMN19145.1"/>
    </source>
</evidence>
<evidence type="ECO:0000256" key="3">
    <source>
        <dbReference type="ARBA" id="ARBA00007222"/>
    </source>
</evidence>
<comment type="catalytic activity">
    <reaction evidence="9">
        <text>a di-trans,poly-cis-dolichyl beta-D-mannosyl phosphate + L-seryl-[protein] = 3-O-(alpha-D-mannosyl)-L-seryl-[protein] + a di-trans,poly-cis-dolichyl phosphate + H(+)</text>
        <dbReference type="Rhea" id="RHEA:17377"/>
        <dbReference type="Rhea" id="RHEA-COMP:9863"/>
        <dbReference type="Rhea" id="RHEA-COMP:13546"/>
        <dbReference type="Rhea" id="RHEA-COMP:19498"/>
        <dbReference type="Rhea" id="RHEA-COMP:19501"/>
        <dbReference type="ChEBI" id="CHEBI:15378"/>
        <dbReference type="ChEBI" id="CHEBI:29999"/>
        <dbReference type="ChEBI" id="CHEBI:57683"/>
        <dbReference type="ChEBI" id="CHEBI:58211"/>
        <dbReference type="ChEBI" id="CHEBI:137321"/>
        <dbReference type="EC" id="2.4.1.109"/>
    </reaction>
</comment>
<dbReference type="Pfam" id="PF16192">
    <property type="entry name" value="PMT_4TMC"/>
    <property type="match status" value="1"/>
</dbReference>
<sequence>MPAMTTTEKENNDISLNCSELNSVNILNKELPDSPTTYNLYCLLVTLIALVVRLVKISFPDAVVFDEVHFGKFASYYLERRFFFDVHPPLAKLFFALIGYFARYDGYFKFDSVGQSYIEGGDIVAPYVTYRVVNALLGTLIVPLIFNSLKELNCFAITCAFGSLLFALDNAQVCQTRFIFLDTLLLLSIIATIYSYIRYYKCEITPGKSFSKEWYIWLIQTGIYLSCAISCKYVGVMTYATIGIAVLYNLWQLFCQLRSTNMRIFIRYFLQKLNYLVMLPFLLYLFWFWIHFQILIYDGEESEILSETFQDSLIPNEDLFQRHDQYNVKFYDKITIRHSFSEIFLGVGNDTNNTILGTNTTSDMTVWQVLPESQCDYSEWNSILTLNTNVRFQNVYTGKYLTSNNMLDASPETHSEITRFALVDKDVADTYMYEYTLFNLLSLREIDFGHVVSSNKTTFKIFNPELECTLYMDNKASSYLDVGKPLIMANMDLEKIDFVYNNWKIDSIIDLDKGRGREATDRRFTQYPFFSKWSELQNSMFMYNNDLSAEHNFASQPSAWPLSISGVLYWTRAENREQIYFIGNIIAWWFETATLLIYGMMVMVDILLPNSAIGIFKDNSRERMYGPLAFLFIGWACHYFPFYLMERQKFLHHYLPAQMISCLFTAIFWESLLQVNVTKPDNSSQTRRRLFSSYMFLLVPILACFVFYGPIIYGWPVLEPEQLQQREWFDIDLNFT</sequence>
<keyword evidence="6 9" id="KW-0812">Transmembrane</keyword>
<dbReference type="OrthoDB" id="292747at2759"/>
<keyword evidence="9" id="KW-0256">Endoplasmic reticulum</keyword>
<dbReference type="EC" id="2.4.1.109" evidence="9"/>
<feature type="transmembrane region" description="Helical" evidence="9">
    <location>
        <begin position="275"/>
        <end position="297"/>
    </location>
</feature>
<evidence type="ECO:0000256" key="5">
    <source>
        <dbReference type="ARBA" id="ARBA00022679"/>
    </source>
</evidence>
<feature type="transmembrane region" description="Helical" evidence="9">
    <location>
        <begin position="628"/>
        <end position="645"/>
    </location>
</feature>
<dbReference type="Gene3D" id="2.80.10.50">
    <property type="match status" value="1"/>
</dbReference>
<keyword evidence="4 9" id="KW-0328">Glycosyltransferase</keyword>
<evidence type="ECO:0000256" key="6">
    <source>
        <dbReference type="ARBA" id="ARBA00022692"/>
    </source>
</evidence>
<dbReference type="InterPro" id="IPR027005">
    <property type="entry name" value="PMT-like"/>
</dbReference>
<gene>
    <name evidence="12" type="ORF">KASA_0P03069G</name>
</gene>
<dbReference type="PANTHER" id="PTHR10050">
    <property type="entry name" value="DOLICHYL-PHOSPHATE-MANNOSE--PROTEIN MANNOSYLTRANSFERASE"/>
    <property type="match status" value="1"/>
</dbReference>
<feature type="transmembrane region" description="Helical" evidence="9">
    <location>
        <begin position="694"/>
        <end position="715"/>
    </location>
</feature>
<dbReference type="InterPro" id="IPR032421">
    <property type="entry name" value="PMT_4TMC"/>
</dbReference>
<feature type="transmembrane region" description="Helical" evidence="9">
    <location>
        <begin position="177"/>
        <end position="194"/>
    </location>
</feature>
<dbReference type="InterPro" id="IPR003342">
    <property type="entry name" value="ArnT-like_N"/>
</dbReference>
<evidence type="ECO:0000259" key="11">
    <source>
        <dbReference type="Pfam" id="PF16192"/>
    </source>
</evidence>
<evidence type="ECO:0000256" key="9">
    <source>
        <dbReference type="RuleBase" id="RU367007"/>
    </source>
</evidence>
<dbReference type="Pfam" id="PF02366">
    <property type="entry name" value="PMT"/>
    <property type="match status" value="1"/>
</dbReference>
<feature type="transmembrane region" description="Helical" evidence="9">
    <location>
        <begin position="82"/>
        <end position="103"/>
    </location>
</feature>
<evidence type="ECO:0000259" key="10">
    <source>
        <dbReference type="Pfam" id="PF02366"/>
    </source>
</evidence>
<comment type="pathway">
    <text evidence="2 9">Protein modification; protein glycosylation.</text>
</comment>
<evidence type="ECO:0000313" key="13">
    <source>
        <dbReference type="Proteomes" id="UP000196158"/>
    </source>
</evidence>
<accession>A0A1X7R0I0</accession>